<dbReference type="SUPFAM" id="SSF111384">
    <property type="entry name" value="OmpH-like"/>
    <property type="match status" value="1"/>
</dbReference>
<protein>
    <submittedName>
        <fullName evidence="3">Outer membrane protein (OmpH-like)</fullName>
    </submittedName>
</protein>
<dbReference type="Gene3D" id="3.30.910.20">
    <property type="entry name" value="Skp domain"/>
    <property type="match status" value="1"/>
</dbReference>
<organism evidence="3 4">
    <name type="scientific">Flavimaricola marinus</name>
    <dbReference type="NCBI Taxonomy" id="1819565"/>
    <lineage>
        <taxon>Bacteria</taxon>
        <taxon>Pseudomonadati</taxon>
        <taxon>Pseudomonadota</taxon>
        <taxon>Alphaproteobacteria</taxon>
        <taxon>Rhodobacterales</taxon>
        <taxon>Paracoccaceae</taxon>
        <taxon>Flavimaricola</taxon>
    </lineage>
</organism>
<feature type="chain" id="PRO_5012940980" evidence="2">
    <location>
        <begin position="23"/>
        <end position="205"/>
    </location>
</feature>
<dbReference type="GO" id="GO:0051082">
    <property type="term" value="F:unfolded protein binding"/>
    <property type="evidence" value="ECO:0007669"/>
    <property type="project" value="InterPro"/>
</dbReference>
<evidence type="ECO:0000313" key="3">
    <source>
        <dbReference type="EMBL" id="SMY07484.1"/>
    </source>
</evidence>
<dbReference type="Pfam" id="PF03938">
    <property type="entry name" value="OmpH"/>
    <property type="match status" value="1"/>
</dbReference>
<dbReference type="SMART" id="SM00935">
    <property type="entry name" value="OmpH"/>
    <property type="match status" value="1"/>
</dbReference>
<dbReference type="AlphaFoldDB" id="A0A238LDI7"/>
<name>A0A238LDI7_9RHOB</name>
<proteinExistence type="predicted"/>
<evidence type="ECO:0000313" key="4">
    <source>
        <dbReference type="Proteomes" id="UP000201613"/>
    </source>
</evidence>
<feature type="region of interest" description="Disordered" evidence="1">
    <location>
        <begin position="184"/>
        <end position="205"/>
    </location>
</feature>
<accession>A0A238LDI7</accession>
<dbReference type="InterPro" id="IPR005632">
    <property type="entry name" value="Chaperone_Skp"/>
</dbReference>
<keyword evidence="2" id="KW-0732">Signal</keyword>
<dbReference type="Proteomes" id="UP000201613">
    <property type="component" value="Unassembled WGS sequence"/>
</dbReference>
<evidence type="ECO:0000256" key="1">
    <source>
        <dbReference type="SAM" id="MobiDB-lite"/>
    </source>
</evidence>
<evidence type="ECO:0000256" key="2">
    <source>
        <dbReference type="SAM" id="SignalP"/>
    </source>
</evidence>
<dbReference type="RefSeq" id="WP_093991680.1">
    <property type="nucleotide sequence ID" value="NZ_FXZK01000002.1"/>
</dbReference>
<feature type="signal peptide" evidence="2">
    <location>
        <begin position="1"/>
        <end position="22"/>
    </location>
</feature>
<dbReference type="InterPro" id="IPR024930">
    <property type="entry name" value="Skp_dom_sf"/>
</dbReference>
<gene>
    <name evidence="3" type="ORF">LOM8899_01620</name>
</gene>
<keyword evidence="4" id="KW-1185">Reference proteome</keyword>
<sequence>MWAHAIRGGLVGLALSIASVTAAQQPSTAQGQIRSPVLTIDADRLFGETLFGARVLAELGAATEALAAENRVIETTLQEEVDSLTARRPTMDVATFRQAADAFDTRVQRIRQEQDAKEAGLQQALAQGREAFLAAATPVLGQLMVDSGAVVILDRRTVFLSVGIVDVTDEAVAAIDAALGDGTGLDATVPETDVPVELNTPAPNP</sequence>
<dbReference type="OrthoDB" id="7868372at2"/>
<dbReference type="EMBL" id="FXZK01000002">
    <property type="protein sequence ID" value="SMY07484.1"/>
    <property type="molecule type" value="Genomic_DNA"/>
</dbReference>
<reference evidence="4" key="1">
    <citation type="submission" date="2017-05" db="EMBL/GenBank/DDBJ databases">
        <authorList>
            <person name="Rodrigo-Torres L."/>
            <person name="Arahal R. D."/>
            <person name="Lucena T."/>
        </authorList>
    </citation>
    <scope>NUCLEOTIDE SEQUENCE [LARGE SCALE GENOMIC DNA]</scope>
    <source>
        <strain evidence="4">CECT 8899</strain>
    </source>
</reference>